<dbReference type="AlphaFoldDB" id="A0A1Y0B1S1"/>
<evidence type="ECO:0000313" key="1">
    <source>
        <dbReference type="EMBL" id="ART31392.1"/>
    </source>
</evidence>
<keyword evidence="1" id="KW-0496">Mitochondrion</keyword>
<dbReference type="EMBL" id="KY774314">
    <property type="protein sequence ID" value="ART31392.1"/>
    <property type="molecule type" value="Genomic_DNA"/>
</dbReference>
<protein>
    <submittedName>
        <fullName evidence="1">Uncharacterized protein</fullName>
    </submittedName>
</protein>
<organism evidence="1">
    <name type="scientific">Utricularia reniformis</name>
    <dbReference type="NCBI Taxonomy" id="192314"/>
    <lineage>
        <taxon>Eukaryota</taxon>
        <taxon>Viridiplantae</taxon>
        <taxon>Streptophyta</taxon>
        <taxon>Embryophyta</taxon>
        <taxon>Tracheophyta</taxon>
        <taxon>Spermatophyta</taxon>
        <taxon>Magnoliopsida</taxon>
        <taxon>eudicotyledons</taxon>
        <taxon>Gunneridae</taxon>
        <taxon>Pentapetalae</taxon>
        <taxon>asterids</taxon>
        <taxon>lamiids</taxon>
        <taxon>Lamiales</taxon>
        <taxon>Lentibulariaceae</taxon>
        <taxon>Utricularia</taxon>
    </lineage>
</organism>
<name>A0A1Y0B1S1_9LAMI</name>
<reference evidence="1" key="1">
    <citation type="submission" date="2017-03" db="EMBL/GenBank/DDBJ databases">
        <title>The mitochondrial genome of the carnivorous plant Utricularia reniformis (Lentibulariaceae): structure, comparative analysis and evolutionary landmarks.</title>
        <authorList>
            <person name="Silva S.R."/>
            <person name="Alvarenga D.O."/>
            <person name="Michael T.P."/>
            <person name="Miranda V.F.O."/>
            <person name="Varani A.M."/>
        </authorList>
    </citation>
    <scope>NUCLEOTIDE SEQUENCE</scope>
</reference>
<accession>A0A1Y0B1S1</accession>
<geneLocation type="mitochondrion" evidence="1"/>
<proteinExistence type="predicted"/>
<gene>
    <name evidence="1" type="ORF">AEK19_MT1179</name>
</gene>
<sequence>MYLSYYIDLYNPASKSSARANRLLCFGFLRPYLKCSLRNLHSQGRLKACRRIRRRMAFLSLHTTSVDS</sequence>